<evidence type="ECO:0000313" key="2">
    <source>
        <dbReference type="Proteomes" id="UP001430990"/>
    </source>
</evidence>
<dbReference type="EMBL" id="CP088100">
    <property type="protein sequence ID" value="UFW85939.1"/>
    <property type="molecule type" value="Genomic_DNA"/>
</dbReference>
<reference evidence="1" key="1">
    <citation type="submission" date="2021-11" db="EMBL/GenBank/DDBJ databases">
        <title>Australian commercial rhizobial inoculants.</title>
        <authorList>
            <person name="Kohlmeier M.G."/>
            <person name="O'Hara G.W."/>
            <person name="Colombi E."/>
            <person name="Ramsay J.P."/>
            <person name="Terpolilli J."/>
        </authorList>
    </citation>
    <scope>NUCLEOTIDE SEQUENCE</scope>
    <source>
        <strain evidence="1">CC829</strain>
    </source>
</reference>
<keyword evidence="2" id="KW-1185">Reference proteome</keyword>
<evidence type="ECO:0000313" key="1">
    <source>
        <dbReference type="EMBL" id="UFW85939.1"/>
    </source>
</evidence>
<dbReference type="Proteomes" id="UP001430990">
    <property type="component" value="Chromosome"/>
</dbReference>
<accession>A0ABY3QIX7</accession>
<gene>
    <name evidence="1" type="ORF">BjapCC829_39585</name>
</gene>
<proteinExistence type="predicted"/>
<sequence length="62" mass="6979">MSRPGIMFEIRFERRKEVMGGGIEQAQRAVDECDLKRENVDARLGQLGDGSENVIPSTTEVR</sequence>
<protein>
    <submittedName>
        <fullName evidence="1">Uncharacterized protein</fullName>
    </submittedName>
</protein>
<name>A0ABY3QIX7_9BRAD</name>
<organism evidence="1 2">
    <name type="scientific">Bradyrhizobium barranii</name>
    <dbReference type="NCBI Taxonomy" id="2992140"/>
    <lineage>
        <taxon>Bacteria</taxon>
        <taxon>Pseudomonadati</taxon>
        <taxon>Pseudomonadota</taxon>
        <taxon>Alphaproteobacteria</taxon>
        <taxon>Hyphomicrobiales</taxon>
        <taxon>Nitrobacteraceae</taxon>
        <taxon>Bradyrhizobium</taxon>
    </lineage>
</organism>
<dbReference type="RefSeq" id="WP_231143579.1">
    <property type="nucleotide sequence ID" value="NZ_CP088100.1"/>
</dbReference>